<gene>
    <name evidence="1" type="ORF">N7530_003612</name>
</gene>
<name>A0A9X0BPQ6_9EURO</name>
<evidence type="ECO:0000313" key="1">
    <source>
        <dbReference type="EMBL" id="KAJ5478103.1"/>
    </source>
</evidence>
<evidence type="ECO:0000313" key="2">
    <source>
        <dbReference type="Proteomes" id="UP001147760"/>
    </source>
</evidence>
<sequence length="59" mass="6782">MEKEKTKDRTKEIMNRIHPKPKLRTPLSFCFEKPIGVANSCSILNQECSSKKSVSPDFQ</sequence>
<comment type="caution">
    <text evidence="1">The sequence shown here is derived from an EMBL/GenBank/DDBJ whole genome shotgun (WGS) entry which is preliminary data.</text>
</comment>
<dbReference type="Proteomes" id="UP001147760">
    <property type="component" value="Unassembled WGS sequence"/>
</dbReference>
<accession>A0A9X0BPQ6</accession>
<protein>
    <submittedName>
        <fullName evidence="1">Uncharacterized protein</fullName>
    </submittedName>
</protein>
<reference evidence="1" key="1">
    <citation type="submission" date="2022-12" db="EMBL/GenBank/DDBJ databases">
        <authorList>
            <person name="Petersen C."/>
        </authorList>
    </citation>
    <scope>NUCLEOTIDE SEQUENCE</scope>
    <source>
        <strain evidence="1">IBT 17660</strain>
    </source>
</reference>
<organism evidence="1 2">
    <name type="scientific">Penicillium desertorum</name>
    <dbReference type="NCBI Taxonomy" id="1303715"/>
    <lineage>
        <taxon>Eukaryota</taxon>
        <taxon>Fungi</taxon>
        <taxon>Dikarya</taxon>
        <taxon>Ascomycota</taxon>
        <taxon>Pezizomycotina</taxon>
        <taxon>Eurotiomycetes</taxon>
        <taxon>Eurotiomycetidae</taxon>
        <taxon>Eurotiales</taxon>
        <taxon>Aspergillaceae</taxon>
        <taxon>Penicillium</taxon>
    </lineage>
</organism>
<dbReference type="EMBL" id="JAPWDO010000003">
    <property type="protein sequence ID" value="KAJ5478103.1"/>
    <property type="molecule type" value="Genomic_DNA"/>
</dbReference>
<proteinExistence type="predicted"/>
<reference evidence="1" key="2">
    <citation type="journal article" date="2023" name="IMA Fungus">
        <title>Comparative genomic study of the Penicillium genus elucidates a diverse pangenome and 15 lateral gene transfer events.</title>
        <authorList>
            <person name="Petersen C."/>
            <person name="Sorensen T."/>
            <person name="Nielsen M.R."/>
            <person name="Sondergaard T.E."/>
            <person name="Sorensen J.L."/>
            <person name="Fitzpatrick D.A."/>
            <person name="Frisvad J.C."/>
            <person name="Nielsen K.L."/>
        </authorList>
    </citation>
    <scope>NUCLEOTIDE SEQUENCE</scope>
    <source>
        <strain evidence="1">IBT 17660</strain>
    </source>
</reference>
<keyword evidence="2" id="KW-1185">Reference proteome</keyword>
<dbReference type="AlphaFoldDB" id="A0A9X0BPQ6"/>